<evidence type="ECO:0000313" key="2">
    <source>
        <dbReference type="Proteomes" id="UP001204144"/>
    </source>
</evidence>
<comment type="caution">
    <text evidence="1">The sequence shown here is derived from an EMBL/GenBank/DDBJ whole genome shotgun (WGS) entry which is preliminary data.</text>
</comment>
<name>A0AAE3H6X6_9BACT</name>
<reference evidence="1 2" key="1">
    <citation type="submission" date="2018-11" db="EMBL/GenBank/DDBJ databases">
        <title>Novel bacteria species description.</title>
        <authorList>
            <person name="Han J.-H."/>
        </authorList>
    </citation>
    <scope>NUCLEOTIDE SEQUENCE [LARGE SCALE GENOMIC DNA]</scope>
    <source>
        <strain evidence="1 2">KCTC23259</strain>
    </source>
</reference>
<gene>
    <name evidence="1" type="ORF">EGI31_24260</name>
</gene>
<sequence length="108" mass="12971">MNLTTEERIAHLEDFKTKDWLILDEWEDRDLSWPGDDVVEQMRLEIQDFTNFLIIHVKKEGVDLQAETQKYYDNWDTEYFENEEIEFIVEISQIAMKIAGINTDEIII</sequence>
<dbReference type="EMBL" id="RJUF01000194">
    <property type="protein sequence ID" value="MCP9766063.1"/>
    <property type="molecule type" value="Genomic_DNA"/>
</dbReference>
<dbReference type="AlphaFoldDB" id="A0AAE3H6X6"/>
<keyword evidence="2" id="KW-1185">Reference proteome</keyword>
<accession>A0AAE3H6X6</accession>
<protein>
    <submittedName>
        <fullName evidence="1">Uncharacterized protein</fullName>
    </submittedName>
</protein>
<evidence type="ECO:0000313" key="1">
    <source>
        <dbReference type="EMBL" id="MCP9766063.1"/>
    </source>
</evidence>
<dbReference type="RefSeq" id="WP_255039768.1">
    <property type="nucleotide sequence ID" value="NZ_RJUF01000194.1"/>
</dbReference>
<proteinExistence type="predicted"/>
<organism evidence="1 2">
    <name type="scientific">Lacihabitans soyangensis</name>
    <dbReference type="NCBI Taxonomy" id="869394"/>
    <lineage>
        <taxon>Bacteria</taxon>
        <taxon>Pseudomonadati</taxon>
        <taxon>Bacteroidota</taxon>
        <taxon>Cytophagia</taxon>
        <taxon>Cytophagales</taxon>
        <taxon>Leadbetterellaceae</taxon>
        <taxon>Lacihabitans</taxon>
    </lineage>
</organism>
<dbReference type="Proteomes" id="UP001204144">
    <property type="component" value="Unassembled WGS sequence"/>
</dbReference>